<evidence type="ECO:0000313" key="5">
    <source>
        <dbReference type="Proteomes" id="UP000284657"/>
    </source>
</evidence>
<reference evidence="4 5" key="1">
    <citation type="submission" date="2018-07" db="EMBL/GenBank/DDBJ databases">
        <title>Genome sequencing of oomycete isolates from Chile give support for New Zealand origin for Phytophthora kernoviae and make available the first Nothophytophthora sp. genome.</title>
        <authorList>
            <person name="Studholme D.J."/>
            <person name="Sanfuentes E."/>
            <person name="Panda P."/>
            <person name="Hill R."/>
            <person name="Sambles C."/>
            <person name="Grant M."/>
            <person name="Williams N.M."/>
            <person name="Mcdougal R.L."/>
        </authorList>
    </citation>
    <scope>NUCLEOTIDE SEQUENCE [LARGE SCALE GENOMIC DNA]</scope>
    <source>
        <strain evidence="3">Chile6</strain>
        <strain evidence="2">Chile7</strain>
    </source>
</reference>
<sequence length="283" mass="33686">MERAVEKTELELEFARKQIKMTERRAENREEKLRELLKEKLQWQKELKATRAQVVEEKMRQVDLFREVDTAKRQFAAEREAVEQDQRSVQEENVQLRSQANEMRAQLNFQARKMEDMARQVQDDKERFVALVEDTRRRFREWKEGEATALEAAREQAVRSLKTEYGLKIERHQDEKQKLRDKVNDLEVSMRLLQKDRTLSPLELSLRKTTILGNKDNIGIVVAEQIETQSRILELENLLAHSQEYQARQETIIKLSESTISRLMQEREGSWLRQAPFDVAHLR</sequence>
<name>A0A3F2RQN2_9STRA</name>
<gene>
    <name evidence="2" type="ORF">BBJ29_002311</name>
    <name evidence="3" type="ORF">BBP00_00004846</name>
</gene>
<dbReference type="EMBL" id="MBAD02001967">
    <property type="protein sequence ID" value="RLN50815.1"/>
    <property type="molecule type" value="Genomic_DNA"/>
</dbReference>
<organism evidence="3 4">
    <name type="scientific">Phytophthora kernoviae</name>
    <dbReference type="NCBI Taxonomy" id="325452"/>
    <lineage>
        <taxon>Eukaryota</taxon>
        <taxon>Sar</taxon>
        <taxon>Stramenopiles</taxon>
        <taxon>Oomycota</taxon>
        <taxon>Peronosporomycetes</taxon>
        <taxon>Peronosporales</taxon>
        <taxon>Peronosporaceae</taxon>
        <taxon>Phytophthora</taxon>
    </lineage>
</organism>
<dbReference type="OrthoDB" id="2148418at2759"/>
<comment type="caution">
    <text evidence="3">The sequence shown here is derived from an EMBL/GenBank/DDBJ whole genome shotgun (WGS) entry which is preliminary data.</text>
</comment>
<accession>A0A3F2RQN2</accession>
<evidence type="ECO:0000313" key="4">
    <source>
        <dbReference type="Proteomes" id="UP000277300"/>
    </source>
</evidence>
<evidence type="ECO:0000313" key="2">
    <source>
        <dbReference type="EMBL" id="RLN50815.1"/>
    </source>
</evidence>
<dbReference type="Proteomes" id="UP000284657">
    <property type="component" value="Unassembled WGS sequence"/>
</dbReference>
<evidence type="ECO:0000313" key="3">
    <source>
        <dbReference type="EMBL" id="RLN62318.1"/>
    </source>
</evidence>
<proteinExistence type="predicted"/>
<protein>
    <submittedName>
        <fullName evidence="3">Uncharacterized protein</fullName>
    </submittedName>
</protein>
<feature type="coiled-coil region" evidence="1">
    <location>
        <begin position="5"/>
        <end position="120"/>
    </location>
</feature>
<feature type="coiled-coil region" evidence="1">
    <location>
        <begin position="162"/>
        <end position="196"/>
    </location>
</feature>
<dbReference type="EMBL" id="MBDO02000126">
    <property type="protein sequence ID" value="RLN62318.1"/>
    <property type="molecule type" value="Genomic_DNA"/>
</dbReference>
<dbReference type="Proteomes" id="UP000277300">
    <property type="component" value="Unassembled WGS sequence"/>
</dbReference>
<dbReference type="AlphaFoldDB" id="A0A3F2RQN2"/>
<keyword evidence="1" id="KW-0175">Coiled coil</keyword>
<evidence type="ECO:0000256" key="1">
    <source>
        <dbReference type="SAM" id="Coils"/>
    </source>
</evidence>